<feature type="transmembrane region" description="Helical" evidence="6">
    <location>
        <begin position="110"/>
        <end position="127"/>
    </location>
</feature>
<evidence type="ECO:0000256" key="4">
    <source>
        <dbReference type="ARBA" id="ARBA00023136"/>
    </source>
</evidence>
<dbReference type="PANTHER" id="PTHR39535:SF2">
    <property type="entry name" value="HTTM DOMAIN-CONTAINING PROTEIN"/>
    <property type="match status" value="1"/>
</dbReference>
<dbReference type="PANTHER" id="PTHR39535">
    <property type="entry name" value="SPORULATION-DELAYING PROTEIN SDPB"/>
    <property type="match status" value="1"/>
</dbReference>
<feature type="compositionally biased region" description="Low complexity" evidence="5">
    <location>
        <begin position="14"/>
        <end position="23"/>
    </location>
</feature>
<dbReference type="GO" id="GO:0012505">
    <property type="term" value="C:endomembrane system"/>
    <property type="evidence" value="ECO:0007669"/>
    <property type="project" value="UniProtKB-SubCell"/>
</dbReference>
<comment type="subcellular location">
    <subcellularLocation>
        <location evidence="1">Endomembrane system</location>
        <topology evidence="1">Multi-pass membrane protein</topology>
    </subcellularLocation>
</comment>
<dbReference type="RefSeq" id="WP_196395423.1">
    <property type="nucleotide sequence ID" value="NZ_JADNYM010000004.1"/>
</dbReference>
<feature type="domain" description="HTTM-like" evidence="7">
    <location>
        <begin position="44"/>
        <end position="336"/>
    </location>
</feature>
<accession>A0A931CK46</accession>
<feature type="compositionally biased region" description="Basic and acidic residues" evidence="5">
    <location>
        <begin position="356"/>
        <end position="375"/>
    </location>
</feature>
<evidence type="ECO:0000256" key="2">
    <source>
        <dbReference type="ARBA" id="ARBA00022692"/>
    </source>
</evidence>
<evidence type="ECO:0000256" key="5">
    <source>
        <dbReference type="SAM" id="MobiDB-lite"/>
    </source>
</evidence>
<dbReference type="InterPro" id="IPR053934">
    <property type="entry name" value="HTTM_dom"/>
</dbReference>
<dbReference type="InterPro" id="IPR011020">
    <property type="entry name" value="HTTM-like"/>
</dbReference>
<feature type="transmembrane region" description="Helical" evidence="6">
    <location>
        <begin position="299"/>
        <end position="326"/>
    </location>
</feature>
<dbReference type="AlphaFoldDB" id="A0A931CK46"/>
<keyword evidence="3 6" id="KW-1133">Transmembrane helix</keyword>
<feature type="compositionally biased region" description="Polar residues" evidence="5">
    <location>
        <begin position="1"/>
        <end position="10"/>
    </location>
</feature>
<keyword evidence="9" id="KW-1185">Reference proteome</keyword>
<evidence type="ECO:0000256" key="1">
    <source>
        <dbReference type="ARBA" id="ARBA00004127"/>
    </source>
</evidence>
<keyword evidence="2 6" id="KW-0812">Transmembrane</keyword>
<proteinExistence type="predicted"/>
<dbReference type="Proteomes" id="UP000655366">
    <property type="component" value="Unassembled WGS sequence"/>
</dbReference>
<feature type="region of interest" description="Disordered" evidence="5">
    <location>
        <begin position="348"/>
        <end position="399"/>
    </location>
</feature>
<feature type="transmembrane region" description="Helical" evidence="6">
    <location>
        <begin position="54"/>
        <end position="72"/>
    </location>
</feature>
<evidence type="ECO:0000313" key="9">
    <source>
        <dbReference type="Proteomes" id="UP000655366"/>
    </source>
</evidence>
<protein>
    <submittedName>
        <fullName evidence="8">HTTM domain-containing protein</fullName>
    </submittedName>
</protein>
<feature type="transmembrane region" description="Helical" evidence="6">
    <location>
        <begin position="271"/>
        <end position="292"/>
    </location>
</feature>
<dbReference type="Pfam" id="PF05090">
    <property type="entry name" value="HTTM"/>
    <property type="match status" value="1"/>
</dbReference>
<dbReference type="SMART" id="SM00752">
    <property type="entry name" value="HTTM"/>
    <property type="match status" value="1"/>
</dbReference>
<comment type="caution">
    <text evidence="8">The sequence shown here is derived from an EMBL/GenBank/DDBJ whole genome shotgun (WGS) entry which is preliminary data.</text>
</comment>
<sequence>MKATRTSQAPTVPPTGETAGETAGATAVEPRLNVFGRLESWLLDGKRAKYGTSILRILLGASVVAIVATNFMDRKYIWGTASGWAQPYRDDSIWNFWLFKYFSAGDPDPLLVGKLVLLAVFGLLMVIGWRTRIVTVVTLLMFISLAALGPTSSDSADNALRIMLIYSAFTDGSQRWSLDARRRRIRIERMSTGKRRRSSVTSVVPRWFGNIVHNLAVVAIGGQVIIIYLVAGLAKARGTLWRDGTAIYYPMHAENFSPWPQLNHLLVANDLMVHLISWGSVAIQVLFPLLLLNRWTRRLAVLGLIAMHAGIGIFLGLSVFSLSMVAADVIFVRDSTLESIGRWFRARGGGRRRRPGPHDARPGETGHHSEGERHGQGSHNLTPGRDFVDVTNEDPAAPA</sequence>
<feature type="transmembrane region" description="Helical" evidence="6">
    <location>
        <begin position="215"/>
        <end position="234"/>
    </location>
</feature>
<feature type="region of interest" description="Disordered" evidence="5">
    <location>
        <begin position="1"/>
        <end position="23"/>
    </location>
</feature>
<dbReference type="EMBL" id="JADNYM010000004">
    <property type="protein sequence ID" value="MBG0738467.1"/>
    <property type="molecule type" value="Genomic_DNA"/>
</dbReference>
<dbReference type="InterPro" id="IPR052964">
    <property type="entry name" value="Sporulation_signal_mat"/>
</dbReference>
<evidence type="ECO:0000256" key="3">
    <source>
        <dbReference type="ARBA" id="ARBA00022989"/>
    </source>
</evidence>
<gene>
    <name evidence="8" type="ORF">IV500_03370</name>
</gene>
<keyword evidence="4 6" id="KW-0472">Membrane</keyword>
<reference evidence="8 9" key="1">
    <citation type="submission" date="2020-11" db="EMBL/GenBank/DDBJ databases">
        <title>Arthrobacter antarcticus sp. nov., isolated from Antarctic Soil.</title>
        <authorList>
            <person name="Li J."/>
        </authorList>
    </citation>
    <scope>NUCLEOTIDE SEQUENCE [LARGE SCALE GENOMIC DNA]</scope>
    <source>
        <strain evidence="8 9">Z1-20</strain>
    </source>
</reference>
<organism evidence="8 9">
    <name type="scientific">Arthrobacter terrae</name>
    <dbReference type="NCBI Taxonomy" id="2935737"/>
    <lineage>
        <taxon>Bacteria</taxon>
        <taxon>Bacillati</taxon>
        <taxon>Actinomycetota</taxon>
        <taxon>Actinomycetes</taxon>
        <taxon>Micrococcales</taxon>
        <taxon>Micrococcaceae</taxon>
        <taxon>Arthrobacter</taxon>
    </lineage>
</organism>
<evidence type="ECO:0000256" key="6">
    <source>
        <dbReference type="SAM" id="Phobius"/>
    </source>
</evidence>
<evidence type="ECO:0000313" key="8">
    <source>
        <dbReference type="EMBL" id="MBG0738467.1"/>
    </source>
</evidence>
<evidence type="ECO:0000259" key="7">
    <source>
        <dbReference type="SMART" id="SM00752"/>
    </source>
</evidence>
<name>A0A931CK46_9MICC</name>